<dbReference type="Gene3D" id="2.60.120.200">
    <property type="match status" value="1"/>
</dbReference>
<proteinExistence type="predicted"/>
<dbReference type="InterPro" id="IPR036278">
    <property type="entry name" value="Sialidase_sf"/>
</dbReference>
<accession>A0A6G9B0C0</accession>
<dbReference type="Gene3D" id="2.120.10.10">
    <property type="match status" value="1"/>
</dbReference>
<dbReference type="Pfam" id="PF13385">
    <property type="entry name" value="Laminin_G_3"/>
    <property type="match status" value="1"/>
</dbReference>
<dbReference type="CDD" id="cd15482">
    <property type="entry name" value="Sialidase_non-viral"/>
    <property type="match status" value="1"/>
</dbReference>
<dbReference type="EMBL" id="CP050063">
    <property type="protein sequence ID" value="QIP18076.1"/>
    <property type="molecule type" value="Genomic_DNA"/>
</dbReference>
<dbReference type="Proteomes" id="UP000501802">
    <property type="component" value="Chromosome"/>
</dbReference>
<dbReference type="SUPFAM" id="SSF50939">
    <property type="entry name" value="Sialidases"/>
    <property type="match status" value="1"/>
</dbReference>
<keyword evidence="2" id="KW-1185">Reference proteome</keyword>
<organism evidence="1 2">
    <name type="scientific">Spirosoma aureum</name>
    <dbReference type="NCBI Taxonomy" id="2692134"/>
    <lineage>
        <taxon>Bacteria</taxon>
        <taxon>Pseudomonadati</taxon>
        <taxon>Bacteroidota</taxon>
        <taxon>Cytophagia</taxon>
        <taxon>Cytophagales</taxon>
        <taxon>Cytophagaceae</taxon>
        <taxon>Spirosoma</taxon>
    </lineage>
</organism>
<dbReference type="GO" id="GO:0004553">
    <property type="term" value="F:hydrolase activity, hydrolyzing O-glycosyl compounds"/>
    <property type="evidence" value="ECO:0007669"/>
    <property type="project" value="UniProtKB-ARBA"/>
</dbReference>
<dbReference type="InterPro" id="IPR013320">
    <property type="entry name" value="ConA-like_dom_sf"/>
</dbReference>
<protein>
    <submittedName>
        <fullName evidence="1">Uncharacterized protein</fullName>
    </submittedName>
</protein>
<dbReference type="KEGG" id="spib:G8759_34330"/>
<dbReference type="SUPFAM" id="SSF49899">
    <property type="entry name" value="Concanavalin A-like lectins/glucanases"/>
    <property type="match status" value="1"/>
</dbReference>
<evidence type="ECO:0000313" key="2">
    <source>
        <dbReference type="Proteomes" id="UP000501802"/>
    </source>
</evidence>
<sequence length="634" mass="70978">MRVLPRNVCAYLTILISVTTQFSGPLYAQDSRHISTGTIIPDETYSDQPYIVKTNDGAWLCVLTTGSGHEGATGQHIITQRSLDQGKTWIDRRDVEPGDGPEASYAVLLKGSSGRIFVFYNHNTDNIRAVKGDNPPYQDGLVKRVDSQGYFVFKYSDDNGKSWSDKRVTIPIRNFEIDRKNPYQGKIQYFWNVGRAFVDKGAAFVPVHKVGGFGVGFFTSSEGALLRSPDLLTVTDPAKATWTTLPDGDIGLRTPSNIGGPIAEEQSFSVLSDGTFYCVYRTIDGHPVYTYSRDGGHTWDSPQYLRYANGRLVKHPRAANFAWKCENGKFLYWFHNHGGHFIRDHPNRRTMAYEDRNPAWVIGGIEADSPKGKIIRWTQPEILLYDDDPLIRMSYPDLVEDKGAYYITETQKDIARVHKINENLLTKLWGQFDNRNKATDGLTVNWAYQKGSFPQTVAAPALPEFYKRDTKKLEQPGMSVPNGFTVDLAFSLKKLTPNQLLADTRDSTGKGWYVQTTDKKTIELVLNDGRTQSSWACDERLLTANQPHYVSIIVDGGPKIIAFVVDGIMNDGGDTRQFGWGRFSPYLKSVVGARQLTLGTSLDGQISQASVYNRALTISEAIGNYNAQKKLSDH</sequence>
<name>A0A6G9B0C0_9BACT</name>
<dbReference type="AlphaFoldDB" id="A0A6G9B0C0"/>
<evidence type="ECO:0000313" key="1">
    <source>
        <dbReference type="EMBL" id="QIP18076.1"/>
    </source>
</evidence>
<dbReference type="GO" id="GO:0005975">
    <property type="term" value="P:carbohydrate metabolic process"/>
    <property type="evidence" value="ECO:0007669"/>
    <property type="project" value="UniProtKB-ARBA"/>
</dbReference>
<gene>
    <name evidence="1" type="ORF">G8759_34330</name>
</gene>
<reference evidence="1 2" key="1">
    <citation type="submission" date="2020-03" db="EMBL/GenBank/DDBJ databases">
        <authorList>
            <person name="Kim M.K."/>
        </authorList>
    </citation>
    <scope>NUCLEOTIDE SEQUENCE [LARGE SCALE GENOMIC DNA]</scope>
    <source>
        <strain evidence="1 2">BT328</strain>
    </source>
</reference>